<protein>
    <submittedName>
        <fullName evidence="2">Uncharacterized protein</fullName>
    </submittedName>
</protein>
<dbReference type="Proteomes" id="UP000054937">
    <property type="component" value="Unassembled WGS sequence"/>
</dbReference>
<gene>
    <name evidence="2" type="ORF">PPERSA_01933</name>
</gene>
<proteinExistence type="predicted"/>
<evidence type="ECO:0000256" key="1">
    <source>
        <dbReference type="SAM" id="MobiDB-lite"/>
    </source>
</evidence>
<accession>A0A0V0R3G7</accession>
<comment type="caution">
    <text evidence="2">The sequence shown here is derived from an EMBL/GenBank/DDBJ whole genome shotgun (WGS) entry which is preliminary data.</text>
</comment>
<organism evidence="2 3">
    <name type="scientific">Pseudocohnilembus persalinus</name>
    <name type="common">Ciliate</name>
    <dbReference type="NCBI Taxonomy" id="266149"/>
    <lineage>
        <taxon>Eukaryota</taxon>
        <taxon>Sar</taxon>
        <taxon>Alveolata</taxon>
        <taxon>Ciliophora</taxon>
        <taxon>Intramacronucleata</taxon>
        <taxon>Oligohymenophorea</taxon>
        <taxon>Scuticociliatia</taxon>
        <taxon>Philasterida</taxon>
        <taxon>Pseudocohnilembidae</taxon>
        <taxon>Pseudocohnilembus</taxon>
    </lineage>
</organism>
<evidence type="ECO:0000313" key="3">
    <source>
        <dbReference type="Proteomes" id="UP000054937"/>
    </source>
</evidence>
<reference evidence="2 3" key="1">
    <citation type="journal article" date="2015" name="Sci. Rep.">
        <title>Genome of the facultative scuticociliatosis pathogen Pseudocohnilembus persalinus provides insight into its virulence through horizontal gene transfer.</title>
        <authorList>
            <person name="Xiong J."/>
            <person name="Wang G."/>
            <person name="Cheng J."/>
            <person name="Tian M."/>
            <person name="Pan X."/>
            <person name="Warren A."/>
            <person name="Jiang C."/>
            <person name="Yuan D."/>
            <person name="Miao W."/>
        </authorList>
    </citation>
    <scope>NUCLEOTIDE SEQUENCE [LARGE SCALE GENOMIC DNA]</scope>
    <source>
        <strain evidence="2">36N120E</strain>
    </source>
</reference>
<dbReference type="AlphaFoldDB" id="A0A0V0R3G7"/>
<dbReference type="EMBL" id="LDAU01000055">
    <property type="protein sequence ID" value="KRX09046.1"/>
    <property type="molecule type" value="Genomic_DNA"/>
</dbReference>
<dbReference type="InParanoid" id="A0A0V0R3G7"/>
<sequence>MKIGLNDDFDNNQDRKFLINKDLKTYTNQNQVQNNSQKNQGSIGHDQFPSSIRYTKDLDLQQIQENQEFSDSNVNSNNNLKQIQEYQVNPQINNNKFPKVNFQQGLSKKLQNIPNQDDKDKSIEDIQFQPSYRINQINSNDNINNRQNLIFGNKNSTSLNVIKKSGSIFSLSKQSIDMDKDFNTARNLNLDYEFSTPQNELQMFKPKIHPQFRKYPTSKQKLESQDTRKQRDLDQTMTSILPNLSRTTKFSLDQSGILADKIVKPRDTQLQGDKFLSNPINIKCKKKEKYIDRIQKQLNKKLFGPNSPYLNSIAIQQDLQNEEQINQNRQQEMENQLQKFENTHLFAKKQKKQERNQGKL</sequence>
<name>A0A0V0R3G7_PSEPJ</name>
<keyword evidence="3" id="KW-1185">Reference proteome</keyword>
<feature type="region of interest" description="Disordered" evidence="1">
    <location>
        <begin position="341"/>
        <end position="360"/>
    </location>
</feature>
<evidence type="ECO:0000313" key="2">
    <source>
        <dbReference type="EMBL" id="KRX09046.1"/>
    </source>
</evidence>